<keyword evidence="4" id="KW-0479">Metal-binding</keyword>
<evidence type="ECO:0000256" key="11">
    <source>
        <dbReference type="ARBA" id="ARBA00023264"/>
    </source>
</evidence>
<feature type="domain" description="DAGKc" evidence="12">
    <location>
        <begin position="1"/>
        <end position="124"/>
    </location>
</feature>
<dbReference type="GO" id="GO:0046872">
    <property type="term" value="F:metal ion binding"/>
    <property type="evidence" value="ECO:0007669"/>
    <property type="project" value="UniProtKB-KW"/>
</dbReference>
<dbReference type="OrthoDB" id="9786026at2"/>
<name>B2KAQ2_ELUMP</name>
<dbReference type="InterPro" id="IPR005218">
    <property type="entry name" value="Diacylglycerol/lipid_kinase"/>
</dbReference>
<dbReference type="PANTHER" id="PTHR12358:SF106">
    <property type="entry name" value="LIPID KINASE YEGS"/>
    <property type="match status" value="1"/>
</dbReference>
<proteinExistence type="predicted"/>
<evidence type="ECO:0000259" key="12">
    <source>
        <dbReference type="PROSITE" id="PS50146"/>
    </source>
</evidence>
<evidence type="ECO:0000256" key="9">
    <source>
        <dbReference type="ARBA" id="ARBA00023098"/>
    </source>
</evidence>
<protein>
    <submittedName>
        <fullName evidence="13">Kinase family protein</fullName>
    </submittedName>
</protein>
<dbReference type="InterPro" id="IPR016064">
    <property type="entry name" value="NAD/diacylglycerol_kinase_sf"/>
</dbReference>
<dbReference type="InterPro" id="IPR001206">
    <property type="entry name" value="Diacylglycerol_kinase_cat_dom"/>
</dbReference>
<dbReference type="GO" id="GO:0008654">
    <property type="term" value="P:phospholipid biosynthetic process"/>
    <property type="evidence" value="ECO:0007669"/>
    <property type="project" value="UniProtKB-KW"/>
</dbReference>
<evidence type="ECO:0000256" key="5">
    <source>
        <dbReference type="ARBA" id="ARBA00022741"/>
    </source>
</evidence>
<evidence type="ECO:0000256" key="3">
    <source>
        <dbReference type="ARBA" id="ARBA00022679"/>
    </source>
</evidence>
<dbReference type="GO" id="GO:0005886">
    <property type="term" value="C:plasma membrane"/>
    <property type="evidence" value="ECO:0007669"/>
    <property type="project" value="TreeGrafter"/>
</dbReference>
<evidence type="ECO:0000256" key="8">
    <source>
        <dbReference type="ARBA" id="ARBA00022842"/>
    </source>
</evidence>
<dbReference type="KEGG" id="emi:Emin_0030"/>
<dbReference type="SUPFAM" id="SSF111331">
    <property type="entry name" value="NAD kinase/diacylglycerol kinase-like"/>
    <property type="match status" value="1"/>
</dbReference>
<dbReference type="SMART" id="SM00046">
    <property type="entry name" value="DAGKc"/>
    <property type="match status" value="1"/>
</dbReference>
<dbReference type="GO" id="GO:0016301">
    <property type="term" value="F:kinase activity"/>
    <property type="evidence" value="ECO:0007669"/>
    <property type="project" value="UniProtKB-KW"/>
</dbReference>
<evidence type="ECO:0000313" key="14">
    <source>
        <dbReference type="Proteomes" id="UP000001029"/>
    </source>
</evidence>
<keyword evidence="8" id="KW-0460">Magnesium</keyword>
<keyword evidence="9" id="KW-0443">Lipid metabolism</keyword>
<gene>
    <name evidence="13" type="ordered locus">Emin_0030</name>
</gene>
<keyword evidence="5" id="KW-0547">Nucleotide-binding</keyword>
<dbReference type="EMBL" id="CP001055">
    <property type="protein sequence ID" value="ACC97598.1"/>
    <property type="molecule type" value="Genomic_DNA"/>
</dbReference>
<dbReference type="PANTHER" id="PTHR12358">
    <property type="entry name" value="SPHINGOSINE KINASE"/>
    <property type="match status" value="1"/>
</dbReference>
<dbReference type="Pfam" id="PF19279">
    <property type="entry name" value="YegS_C"/>
    <property type="match status" value="1"/>
</dbReference>
<evidence type="ECO:0000256" key="7">
    <source>
        <dbReference type="ARBA" id="ARBA00022840"/>
    </source>
</evidence>
<keyword evidence="3" id="KW-0808">Transferase</keyword>
<keyword evidence="11" id="KW-1208">Phospholipid metabolism</keyword>
<sequence length="288" mass="31047">MTLFIVNPNSGAKKDGAEFALTVKNFFPEAEVKFTERAGHAGEIAAHAAAKGYKSVIACGGDGTINETASALKNTDTALGIIPRGSGNGFAREIGMSTNNLKALVQLQQAKPVLCDMGQINDDFFINVAGVGIEAVIAHAFARHGKRGMLPYFLIGAKTVFTYKPKHLTVVADGKEMKINPLTLVFANGRQYGSEFKIAPKASLTDGLLDMVQVLPKNLFRLALSLPSFFNSEFRPLDPTVVDKIQNAEIFSDEALYYHVDGEPKKAATNKITVKIIKSCIKILTVGQ</sequence>
<dbReference type="Proteomes" id="UP000001029">
    <property type="component" value="Chromosome"/>
</dbReference>
<organism evidence="13 14">
    <name type="scientific">Elusimicrobium minutum (strain Pei191)</name>
    <dbReference type="NCBI Taxonomy" id="445932"/>
    <lineage>
        <taxon>Bacteria</taxon>
        <taxon>Pseudomonadati</taxon>
        <taxon>Elusimicrobiota</taxon>
        <taxon>Elusimicrobia</taxon>
        <taxon>Elusimicrobiales</taxon>
        <taxon>Elusimicrobiaceae</taxon>
        <taxon>Elusimicrobium</taxon>
    </lineage>
</organism>
<dbReference type="STRING" id="445932.Emin_0030"/>
<keyword evidence="2" id="KW-0444">Lipid biosynthesis</keyword>
<evidence type="ECO:0000256" key="4">
    <source>
        <dbReference type="ARBA" id="ARBA00022723"/>
    </source>
</evidence>
<dbReference type="HOGENOM" id="CLU_045532_1_2_0"/>
<evidence type="ECO:0000256" key="6">
    <source>
        <dbReference type="ARBA" id="ARBA00022777"/>
    </source>
</evidence>
<dbReference type="InterPro" id="IPR045540">
    <property type="entry name" value="YegS/DAGK_C"/>
</dbReference>
<dbReference type="NCBIfam" id="TIGR00147">
    <property type="entry name" value="YegS/Rv2252/BmrU family lipid kinase"/>
    <property type="match status" value="1"/>
</dbReference>
<keyword evidence="7" id="KW-0067">ATP-binding</keyword>
<dbReference type="AlphaFoldDB" id="B2KAQ2"/>
<keyword evidence="6 13" id="KW-0418">Kinase</keyword>
<evidence type="ECO:0000313" key="13">
    <source>
        <dbReference type="EMBL" id="ACC97598.1"/>
    </source>
</evidence>
<evidence type="ECO:0000256" key="2">
    <source>
        <dbReference type="ARBA" id="ARBA00022516"/>
    </source>
</evidence>
<keyword evidence="14" id="KW-1185">Reference proteome</keyword>
<dbReference type="InterPro" id="IPR017438">
    <property type="entry name" value="ATP-NAD_kinase_N"/>
</dbReference>
<evidence type="ECO:0000256" key="10">
    <source>
        <dbReference type="ARBA" id="ARBA00023209"/>
    </source>
</evidence>
<dbReference type="Gene3D" id="2.60.200.40">
    <property type="match status" value="1"/>
</dbReference>
<evidence type="ECO:0000256" key="1">
    <source>
        <dbReference type="ARBA" id="ARBA00001946"/>
    </source>
</evidence>
<keyword evidence="10" id="KW-0594">Phospholipid biosynthesis</keyword>
<comment type="cofactor">
    <cofactor evidence="1">
        <name>Mg(2+)</name>
        <dbReference type="ChEBI" id="CHEBI:18420"/>
    </cofactor>
</comment>
<accession>B2KAQ2</accession>
<dbReference type="Pfam" id="PF00781">
    <property type="entry name" value="DAGK_cat"/>
    <property type="match status" value="1"/>
</dbReference>
<dbReference type="Gene3D" id="3.40.50.10330">
    <property type="entry name" value="Probable inorganic polyphosphate/atp-NAD kinase, domain 1"/>
    <property type="match status" value="1"/>
</dbReference>
<dbReference type="PROSITE" id="PS50146">
    <property type="entry name" value="DAGK"/>
    <property type="match status" value="1"/>
</dbReference>
<dbReference type="GO" id="GO:0005524">
    <property type="term" value="F:ATP binding"/>
    <property type="evidence" value="ECO:0007669"/>
    <property type="project" value="UniProtKB-KW"/>
</dbReference>
<dbReference type="InterPro" id="IPR050187">
    <property type="entry name" value="Lipid_Phosphate_FormReg"/>
</dbReference>
<dbReference type="RefSeq" id="WP_012414213.1">
    <property type="nucleotide sequence ID" value="NC_010644.1"/>
</dbReference>
<reference evidence="13 14" key="1">
    <citation type="journal article" date="2009" name="Appl. Environ. Microbiol.">
        <title>Genomic analysis of 'Elusimicrobium minutum,' the first cultivated representative of the phylum 'Elusimicrobia' (formerly termite group 1).</title>
        <authorList>
            <person name="Herlemann D.P.R."/>
            <person name="Geissinger O."/>
            <person name="Ikeda-Ohtsubo W."/>
            <person name="Kunin V."/>
            <person name="Sun H."/>
            <person name="Lapidus A."/>
            <person name="Hugenholtz P."/>
            <person name="Brune A."/>
        </authorList>
    </citation>
    <scope>NUCLEOTIDE SEQUENCE [LARGE SCALE GENOMIC DNA]</scope>
    <source>
        <strain evidence="13 14">Pei191</strain>
    </source>
</reference>